<dbReference type="Gene3D" id="3.60.10.10">
    <property type="entry name" value="Endonuclease/exonuclease/phosphatase"/>
    <property type="match status" value="1"/>
</dbReference>
<reference evidence="1" key="1">
    <citation type="journal article" date="2023" name="Nat. Commun.">
        <title>Diploid and tetraploid genomes of Acorus and the evolution of monocots.</title>
        <authorList>
            <person name="Ma L."/>
            <person name="Liu K.W."/>
            <person name="Li Z."/>
            <person name="Hsiao Y.Y."/>
            <person name="Qi Y."/>
            <person name="Fu T."/>
            <person name="Tang G.D."/>
            <person name="Zhang D."/>
            <person name="Sun W.H."/>
            <person name="Liu D.K."/>
            <person name="Li Y."/>
            <person name="Chen G.Z."/>
            <person name="Liu X.D."/>
            <person name="Liao X.Y."/>
            <person name="Jiang Y.T."/>
            <person name="Yu X."/>
            <person name="Hao Y."/>
            <person name="Huang J."/>
            <person name="Zhao X.W."/>
            <person name="Ke S."/>
            <person name="Chen Y.Y."/>
            <person name="Wu W.L."/>
            <person name="Hsu J.L."/>
            <person name="Lin Y.F."/>
            <person name="Huang M.D."/>
            <person name="Li C.Y."/>
            <person name="Huang L."/>
            <person name="Wang Z.W."/>
            <person name="Zhao X."/>
            <person name="Zhong W.Y."/>
            <person name="Peng D.H."/>
            <person name="Ahmad S."/>
            <person name="Lan S."/>
            <person name="Zhang J.S."/>
            <person name="Tsai W.C."/>
            <person name="Van de Peer Y."/>
            <person name="Liu Z.J."/>
        </authorList>
    </citation>
    <scope>NUCLEOTIDE SEQUENCE</scope>
    <source>
        <strain evidence="1">CP</strain>
    </source>
</reference>
<evidence type="ECO:0000313" key="1">
    <source>
        <dbReference type="EMBL" id="KAK1300416.1"/>
    </source>
</evidence>
<dbReference type="EMBL" id="JAUJYO010000008">
    <property type="protein sequence ID" value="KAK1309740.1"/>
    <property type="molecule type" value="Genomic_DNA"/>
</dbReference>
<dbReference type="PANTHER" id="PTHR33710">
    <property type="entry name" value="BNAC02G09200D PROTEIN"/>
    <property type="match status" value="1"/>
</dbReference>
<dbReference type="PANTHER" id="PTHR33710:SF71">
    <property type="entry name" value="ENDONUCLEASE_EXONUCLEASE_PHOSPHATASE DOMAIN-CONTAINING PROTEIN"/>
    <property type="match status" value="1"/>
</dbReference>
<evidence type="ECO:0008006" key="4">
    <source>
        <dbReference type="Google" id="ProtNLM"/>
    </source>
</evidence>
<accession>A0AAV9DHJ8</accession>
<reference evidence="1" key="2">
    <citation type="submission" date="2023-06" db="EMBL/GenBank/DDBJ databases">
        <authorList>
            <person name="Ma L."/>
            <person name="Liu K.-W."/>
            <person name="Li Z."/>
            <person name="Hsiao Y.-Y."/>
            <person name="Qi Y."/>
            <person name="Fu T."/>
            <person name="Tang G."/>
            <person name="Zhang D."/>
            <person name="Sun W.-H."/>
            <person name="Liu D.-K."/>
            <person name="Li Y."/>
            <person name="Chen G.-Z."/>
            <person name="Liu X.-D."/>
            <person name="Liao X.-Y."/>
            <person name="Jiang Y.-T."/>
            <person name="Yu X."/>
            <person name="Hao Y."/>
            <person name="Huang J."/>
            <person name="Zhao X.-W."/>
            <person name="Ke S."/>
            <person name="Chen Y.-Y."/>
            <person name="Wu W.-L."/>
            <person name="Hsu J.-L."/>
            <person name="Lin Y.-F."/>
            <person name="Huang M.-D."/>
            <person name="Li C.-Y."/>
            <person name="Huang L."/>
            <person name="Wang Z.-W."/>
            <person name="Zhao X."/>
            <person name="Zhong W.-Y."/>
            <person name="Peng D.-H."/>
            <person name="Ahmad S."/>
            <person name="Lan S."/>
            <person name="Zhang J.-S."/>
            <person name="Tsai W.-C."/>
            <person name="Van De Peer Y."/>
            <person name="Liu Z.-J."/>
        </authorList>
    </citation>
    <scope>NUCLEOTIDE SEQUENCE</scope>
    <source>
        <strain evidence="1">CP</strain>
        <tissue evidence="1">Leaves</tissue>
    </source>
</reference>
<dbReference type="EMBL" id="JAUJYO010000013">
    <property type="protein sequence ID" value="KAK1300416.1"/>
    <property type="molecule type" value="Genomic_DNA"/>
</dbReference>
<sequence>MWDPRQCQFLSHFGQGQALYGIIAEPNKQPWVIAGVYANTQSTIRRRLWVETSEVTLLRLPTLIAGDFNSILWREDKKGGRPFRITDGVNEFRQWVQSTALQQLPHSGDRFTWCNNRYGQDRVWEILDRGFVNSEWMRQFPNARFSSLPRSISDHAPMLLDTNPLIVRGPVPFRFERFWMERPDLPDIVTQAWSRRPRFQSSPLSMFSASLRALKDRLRHWNKEVIGNLPHQIIQTEAIIQSLSSQEVHQSAPPAPASSINLRLHINHLVALERQVEIFWAQRARTTWLCDDDLLIVSSARPAQCGAIRDILDQFTQYTGLQFLLDSNDGYPASCELVELRHSGVIWEFRFINPGFL</sequence>
<dbReference type="Proteomes" id="UP001180020">
    <property type="component" value="Unassembled WGS sequence"/>
</dbReference>
<name>A0AAV9DHJ8_ACOCL</name>
<gene>
    <name evidence="2" type="ORF">QJS10_CPA08g01934</name>
    <name evidence="1" type="ORF">QJS10_CPB13g00291</name>
</gene>
<dbReference type="SUPFAM" id="SSF56219">
    <property type="entry name" value="DNase I-like"/>
    <property type="match status" value="1"/>
</dbReference>
<keyword evidence="3" id="KW-1185">Reference proteome</keyword>
<comment type="caution">
    <text evidence="1">The sequence shown here is derived from an EMBL/GenBank/DDBJ whole genome shotgun (WGS) entry which is preliminary data.</text>
</comment>
<evidence type="ECO:0000313" key="2">
    <source>
        <dbReference type="EMBL" id="KAK1309740.1"/>
    </source>
</evidence>
<protein>
    <recommendedName>
        <fullName evidence="4">Endonuclease/exonuclease/phosphatase domain-containing protein</fullName>
    </recommendedName>
</protein>
<evidence type="ECO:0000313" key="3">
    <source>
        <dbReference type="Proteomes" id="UP001180020"/>
    </source>
</evidence>
<dbReference type="AlphaFoldDB" id="A0AAV9DHJ8"/>
<proteinExistence type="predicted"/>
<dbReference type="InterPro" id="IPR036691">
    <property type="entry name" value="Endo/exonu/phosph_ase_sf"/>
</dbReference>
<organism evidence="1 3">
    <name type="scientific">Acorus calamus</name>
    <name type="common">Sweet flag</name>
    <dbReference type="NCBI Taxonomy" id="4465"/>
    <lineage>
        <taxon>Eukaryota</taxon>
        <taxon>Viridiplantae</taxon>
        <taxon>Streptophyta</taxon>
        <taxon>Embryophyta</taxon>
        <taxon>Tracheophyta</taxon>
        <taxon>Spermatophyta</taxon>
        <taxon>Magnoliopsida</taxon>
        <taxon>Liliopsida</taxon>
        <taxon>Acoraceae</taxon>
        <taxon>Acorus</taxon>
    </lineage>
</organism>